<proteinExistence type="predicted"/>
<evidence type="ECO:0000313" key="3">
    <source>
        <dbReference type="Proteomes" id="UP000694460"/>
    </source>
</evidence>
<organism evidence="2 3">
    <name type="scientific">Mycolicibacterium lutetiense</name>
    <dbReference type="NCBI Taxonomy" id="1641992"/>
    <lineage>
        <taxon>Bacteria</taxon>
        <taxon>Bacillati</taxon>
        <taxon>Actinomycetota</taxon>
        <taxon>Actinomycetes</taxon>
        <taxon>Mycobacteriales</taxon>
        <taxon>Mycobacteriaceae</taxon>
        <taxon>Mycolicibacterium</taxon>
    </lineage>
</organism>
<name>A0ABS5A2X8_9MYCO</name>
<evidence type="ECO:0000313" key="2">
    <source>
        <dbReference type="EMBL" id="MBP2456111.1"/>
    </source>
</evidence>
<keyword evidence="1" id="KW-0472">Membrane</keyword>
<reference evidence="2 3" key="1">
    <citation type="submission" date="2021-03" db="EMBL/GenBank/DDBJ databases">
        <title>Sequencing the genomes of 1000 actinobacteria strains.</title>
        <authorList>
            <person name="Klenk H.-P."/>
        </authorList>
    </citation>
    <scope>NUCLEOTIDE SEQUENCE [LARGE SCALE GENOMIC DNA]</scope>
    <source>
        <strain evidence="2 3">DSM 46713</strain>
    </source>
</reference>
<gene>
    <name evidence="2" type="ORF">JOF57_006024</name>
</gene>
<dbReference type="EMBL" id="JAGIOP010000002">
    <property type="protein sequence ID" value="MBP2456111.1"/>
    <property type="molecule type" value="Genomic_DNA"/>
</dbReference>
<evidence type="ECO:0000256" key="1">
    <source>
        <dbReference type="SAM" id="Phobius"/>
    </source>
</evidence>
<keyword evidence="1" id="KW-0812">Transmembrane</keyword>
<dbReference type="Proteomes" id="UP000694460">
    <property type="component" value="Unassembled WGS sequence"/>
</dbReference>
<protein>
    <submittedName>
        <fullName evidence="2">Uncharacterized protein</fullName>
    </submittedName>
</protein>
<sequence length="32" mass="3710">MVLFFELMLVAAVVVITWFALYAVYRLVTDES</sequence>
<feature type="transmembrane region" description="Helical" evidence="1">
    <location>
        <begin position="7"/>
        <end position="25"/>
    </location>
</feature>
<accession>A0ABS5A2X8</accession>
<keyword evidence="3" id="KW-1185">Reference proteome</keyword>
<keyword evidence="1" id="KW-1133">Transmembrane helix</keyword>
<comment type="caution">
    <text evidence="2">The sequence shown here is derived from an EMBL/GenBank/DDBJ whole genome shotgun (WGS) entry which is preliminary data.</text>
</comment>